<comment type="caution">
    <text evidence="4">The sequence shown here is derived from an EMBL/GenBank/DDBJ whole genome shotgun (WGS) entry which is preliminary data.</text>
</comment>
<evidence type="ECO:0000259" key="3">
    <source>
        <dbReference type="Pfam" id="PF13464"/>
    </source>
</evidence>
<keyword evidence="2" id="KW-1133">Transmembrane helix</keyword>
<dbReference type="Proteomes" id="UP000581688">
    <property type="component" value="Unassembled WGS sequence"/>
</dbReference>
<feature type="region of interest" description="Disordered" evidence="1">
    <location>
        <begin position="149"/>
        <end position="181"/>
    </location>
</feature>
<name>A0A841Q389_9BACI</name>
<feature type="domain" description="Cytoskeleton protein RodZ-like C-terminal" evidence="3">
    <location>
        <begin position="212"/>
        <end position="274"/>
    </location>
</feature>
<evidence type="ECO:0000256" key="1">
    <source>
        <dbReference type="SAM" id="MobiDB-lite"/>
    </source>
</evidence>
<dbReference type="InterPro" id="IPR050400">
    <property type="entry name" value="Bact_Cytoskel_RodZ"/>
</dbReference>
<dbReference type="PANTHER" id="PTHR34475">
    <property type="match status" value="1"/>
</dbReference>
<dbReference type="AlphaFoldDB" id="A0A841Q389"/>
<dbReference type="EMBL" id="JACHGH010000003">
    <property type="protein sequence ID" value="MBB6452854.1"/>
    <property type="molecule type" value="Genomic_DNA"/>
</dbReference>
<evidence type="ECO:0000313" key="5">
    <source>
        <dbReference type="Proteomes" id="UP000581688"/>
    </source>
</evidence>
<protein>
    <submittedName>
        <fullName evidence="4">Cytoskeletal protein RodZ</fullName>
    </submittedName>
</protein>
<reference evidence="4 5" key="1">
    <citation type="submission" date="2020-08" db="EMBL/GenBank/DDBJ databases">
        <title>Genomic Encyclopedia of Type Strains, Phase IV (KMG-IV): sequencing the most valuable type-strain genomes for metagenomic binning, comparative biology and taxonomic classification.</title>
        <authorList>
            <person name="Goeker M."/>
        </authorList>
    </citation>
    <scope>NUCLEOTIDE SEQUENCE [LARGE SCALE GENOMIC DNA]</scope>
    <source>
        <strain evidence="4 5">DSM 19612</strain>
    </source>
</reference>
<evidence type="ECO:0000313" key="4">
    <source>
        <dbReference type="EMBL" id="MBB6452854.1"/>
    </source>
</evidence>
<organism evidence="4 5">
    <name type="scientific">Salirhabdus euzebyi</name>
    <dbReference type="NCBI Taxonomy" id="394506"/>
    <lineage>
        <taxon>Bacteria</taxon>
        <taxon>Bacillati</taxon>
        <taxon>Bacillota</taxon>
        <taxon>Bacilli</taxon>
        <taxon>Bacillales</taxon>
        <taxon>Bacillaceae</taxon>
        <taxon>Salirhabdus</taxon>
    </lineage>
</organism>
<accession>A0A841Q389</accession>
<dbReference type="SUPFAM" id="SSF47413">
    <property type="entry name" value="lambda repressor-like DNA-binding domains"/>
    <property type="match status" value="1"/>
</dbReference>
<dbReference type="CDD" id="cd00093">
    <property type="entry name" value="HTH_XRE"/>
    <property type="match status" value="1"/>
</dbReference>
<dbReference type="GO" id="GO:0003677">
    <property type="term" value="F:DNA binding"/>
    <property type="evidence" value="ECO:0007669"/>
    <property type="project" value="InterPro"/>
</dbReference>
<gene>
    <name evidence="4" type="ORF">HNQ94_001300</name>
</gene>
<dbReference type="InterPro" id="IPR010982">
    <property type="entry name" value="Lambda_DNA-bd_dom_sf"/>
</dbReference>
<dbReference type="PANTHER" id="PTHR34475:SF1">
    <property type="entry name" value="CYTOSKELETON PROTEIN RODZ"/>
    <property type="match status" value="1"/>
</dbReference>
<dbReference type="InterPro" id="IPR025194">
    <property type="entry name" value="RodZ-like_C"/>
</dbReference>
<dbReference type="Pfam" id="PF13413">
    <property type="entry name" value="HTH_25"/>
    <property type="match status" value="1"/>
</dbReference>
<dbReference type="Pfam" id="PF13464">
    <property type="entry name" value="RodZ_C"/>
    <property type="match status" value="1"/>
</dbReference>
<dbReference type="Gene3D" id="1.10.260.40">
    <property type="entry name" value="lambda repressor-like DNA-binding domains"/>
    <property type="match status" value="1"/>
</dbReference>
<dbReference type="InterPro" id="IPR001387">
    <property type="entry name" value="Cro/C1-type_HTH"/>
</dbReference>
<keyword evidence="2" id="KW-0472">Membrane</keyword>
<feature type="compositionally biased region" description="Acidic residues" evidence="1">
    <location>
        <begin position="158"/>
        <end position="178"/>
    </location>
</feature>
<feature type="transmembrane region" description="Helical" evidence="2">
    <location>
        <begin position="102"/>
        <end position="127"/>
    </location>
</feature>
<sequence>MELGEKLKEARINKELSLEEIQEKTKIQKRYLEAIEAGNLTVLPGSFYTRAFIREFALTVGLNPDQLLEEHQNELPTSKEENYENLSRAQKHTKRAPDKNSAFFSVFPKILTAVLIIGILAVVWYFYQDKVDPQDNNVDEDQNELIEYNRSEEAQPPAEEEEEEVPEVVETPEPEPVEEEPKTVLELVDQNASGTPSSVFEMEKTDEFIIQVETEANSWLDVKNGKGKVFYSDNFTADQSPQTFDLSGEQEVRLNIGRAVDLTVTINGAVVEYPHDPNVPKNYHQIVTVKVKE</sequence>
<keyword evidence="2" id="KW-0812">Transmembrane</keyword>
<keyword evidence="5" id="KW-1185">Reference proteome</keyword>
<proteinExistence type="predicted"/>
<dbReference type="RefSeq" id="WP_174495396.1">
    <property type="nucleotide sequence ID" value="NZ_CADDWK010000003.1"/>
</dbReference>
<evidence type="ECO:0000256" key="2">
    <source>
        <dbReference type="SAM" id="Phobius"/>
    </source>
</evidence>